<organism evidence="2 3">
    <name type="scientific">Novosphingobium beihaiensis</name>
    <dbReference type="NCBI Taxonomy" id="2930389"/>
    <lineage>
        <taxon>Bacteria</taxon>
        <taxon>Pseudomonadati</taxon>
        <taxon>Pseudomonadota</taxon>
        <taxon>Alphaproteobacteria</taxon>
        <taxon>Sphingomonadales</taxon>
        <taxon>Sphingomonadaceae</taxon>
        <taxon>Novosphingobium</taxon>
    </lineage>
</organism>
<proteinExistence type="predicted"/>
<evidence type="ECO:0000313" key="2">
    <source>
        <dbReference type="EMBL" id="MCJ2185852.1"/>
    </source>
</evidence>
<dbReference type="Gene3D" id="1.10.10.10">
    <property type="entry name" value="Winged helix-like DNA-binding domain superfamily/Winged helix DNA-binding domain"/>
    <property type="match status" value="1"/>
</dbReference>
<dbReference type="InterPro" id="IPR036388">
    <property type="entry name" value="WH-like_DNA-bd_sf"/>
</dbReference>
<reference evidence="2 3" key="1">
    <citation type="submission" date="2022-04" db="EMBL/GenBank/DDBJ databases">
        <title>Identification of a novel bacterium isolated from mangrove sediments.</title>
        <authorList>
            <person name="Pan X."/>
        </authorList>
    </citation>
    <scope>NUCLEOTIDE SEQUENCE [LARGE SCALE GENOMIC DNA]</scope>
    <source>
        <strain evidence="2 3">B2638</strain>
    </source>
</reference>
<dbReference type="InterPro" id="IPR036390">
    <property type="entry name" value="WH_DNA-bd_sf"/>
</dbReference>
<dbReference type="SUPFAM" id="SSF46785">
    <property type="entry name" value="Winged helix' DNA-binding domain"/>
    <property type="match status" value="1"/>
</dbReference>
<dbReference type="EMBL" id="JALHLG010000003">
    <property type="protein sequence ID" value="MCJ2185852.1"/>
    <property type="molecule type" value="Genomic_DNA"/>
</dbReference>
<accession>A0ABT0BLC6</accession>
<sequence>MSRKPSSGLQPYPQSLAGSLLAAREAVMAPIRPFLRESNVTEQQWRVLRVLADAETMDAKGIADQALLYAPTVTRILKELGDRKLIERKSDPEDGRRSIISITDEGRDLVVGTASHTKVLLDAYAKAFGPERLEAFKAEALALAEALESLGLEE</sequence>
<dbReference type="SMART" id="SM00347">
    <property type="entry name" value="HTH_MARR"/>
    <property type="match status" value="1"/>
</dbReference>
<dbReference type="Proteomes" id="UP001202281">
    <property type="component" value="Unassembled WGS sequence"/>
</dbReference>
<protein>
    <submittedName>
        <fullName evidence="2">MarR family transcriptional regulator</fullName>
    </submittedName>
</protein>
<gene>
    <name evidence="2" type="ORF">MTR66_03370</name>
</gene>
<evidence type="ECO:0000313" key="3">
    <source>
        <dbReference type="Proteomes" id="UP001202281"/>
    </source>
</evidence>
<dbReference type="Pfam" id="PF12802">
    <property type="entry name" value="MarR_2"/>
    <property type="match status" value="1"/>
</dbReference>
<dbReference type="RefSeq" id="WP_243917901.1">
    <property type="nucleotide sequence ID" value="NZ_JALHLG010000003.1"/>
</dbReference>
<dbReference type="PANTHER" id="PTHR33164:SF13">
    <property type="entry name" value="4-HYDROXYPHENYLACETATE CATABOLISM PROTEIN"/>
    <property type="match status" value="1"/>
</dbReference>
<name>A0ABT0BLC6_9SPHN</name>
<keyword evidence="3" id="KW-1185">Reference proteome</keyword>
<dbReference type="InterPro" id="IPR039422">
    <property type="entry name" value="MarR/SlyA-like"/>
</dbReference>
<dbReference type="PROSITE" id="PS50995">
    <property type="entry name" value="HTH_MARR_2"/>
    <property type="match status" value="1"/>
</dbReference>
<comment type="caution">
    <text evidence="2">The sequence shown here is derived from an EMBL/GenBank/DDBJ whole genome shotgun (WGS) entry which is preliminary data.</text>
</comment>
<dbReference type="PANTHER" id="PTHR33164">
    <property type="entry name" value="TRANSCRIPTIONAL REGULATOR, MARR FAMILY"/>
    <property type="match status" value="1"/>
</dbReference>
<evidence type="ECO:0000259" key="1">
    <source>
        <dbReference type="PROSITE" id="PS50995"/>
    </source>
</evidence>
<feature type="domain" description="HTH marR-type" evidence="1">
    <location>
        <begin position="13"/>
        <end position="152"/>
    </location>
</feature>
<dbReference type="InterPro" id="IPR000835">
    <property type="entry name" value="HTH_MarR-typ"/>
</dbReference>